<dbReference type="STRING" id="1123265.GCA_000686625_02299"/>
<name>A0A4U9W0R1_9SPHI</name>
<feature type="compositionally biased region" description="Polar residues" evidence="1">
    <location>
        <begin position="69"/>
        <end position="80"/>
    </location>
</feature>
<dbReference type="AlphaFoldDB" id="A0A4U9W0R1"/>
<feature type="region of interest" description="Disordered" evidence="1">
    <location>
        <begin position="69"/>
        <end position="90"/>
    </location>
</feature>
<protein>
    <submittedName>
        <fullName evidence="2">Uncharacterized protein</fullName>
    </submittedName>
</protein>
<evidence type="ECO:0000256" key="1">
    <source>
        <dbReference type="SAM" id="MobiDB-lite"/>
    </source>
</evidence>
<evidence type="ECO:0000313" key="3">
    <source>
        <dbReference type="Proteomes" id="UP000308196"/>
    </source>
</evidence>
<dbReference type="Proteomes" id="UP000308196">
    <property type="component" value="Chromosome"/>
</dbReference>
<dbReference type="EMBL" id="LR590484">
    <property type="protein sequence ID" value="VTR50261.1"/>
    <property type="molecule type" value="Genomic_DNA"/>
</dbReference>
<accession>A0A4U9W0R1</accession>
<gene>
    <name evidence="2" type="ORF">NCTC11429_04054</name>
</gene>
<sequence>MLSSLLPRLVTPKSEYACCSRFMEQRYVRVLNVGKRSCKFGKKSPARWVYFLSKTLCLLNTNLSCSRNETQHTPTLYTNKKNVRHEEYKH</sequence>
<reference evidence="2 3" key="1">
    <citation type="submission" date="2019-05" db="EMBL/GenBank/DDBJ databases">
        <authorList>
            <consortium name="Pathogen Informatics"/>
        </authorList>
    </citation>
    <scope>NUCLEOTIDE SEQUENCE [LARGE SCALE GENOMIC DNA]</scope>
    <source>
        <strain evidence="2 3">NCTC11429</strain>
    </source>
</reference>
<dbReference type="KEGG" id="stha:NCTC11429_04054"/>
<organism evidence="2 3">
    <name type="scientific">Sphingobacterium thalpophilum</name>
    <dbReference type="NCBI Taxonomy" id="259"/>
    <lineage>
        <taxon>Bacteria</taxon>
        <taxon>Pseudomonadati</taxon>
        <taxon>Bacteroidota</taxon>
        <taxon>Sphingobacteriia</taxon>
        <taxon>Sphingobacteriales</taxon>
        <taxon>Sphingobacteriaceae</taxon>
        <taxon>Sphingobacterium</taxon>
    </lineage>
</organism>
<evidence type="ECO:0000313" key="2">
    <source>
        <dbReference type="EMBL" id="VTR50261.1"/>
    </source>
</evidence>
<proteinExistence type="predicted"/>